<reference evidence="4" key="3">
    <citation type="journal article" date="2014" name="Nature">
        <title>Elephant shark genome provides unique insights into gnathostome evolution.</title>
        <authorList>
            <consortium name="International Elephant Shark Genome Sequencing Consortium"/>
            <person name="Venkatesh B."/>
            <person name="Lee A.P."/>
            <person name="Ravi V."/>
            <person name="Maurya A.K."/>
            <person name="Lian M.M."/>
            <person name="Swann J.B."/>
            <person name="Ohta Y."/>
            <person name="Flajnik M.F."/>
            <person name="Sutoh Y."/>
            <person name="Kasahara M."/>
            <person name="Hoon S."/>
            <person name="Gangu V."/>
            <person name="Roy S.W."/>
            <person name="Irimia M."/>
            <person name="Korzh V."/>
            <person name="Kondrychyn I."/>
            <person name="Lim Z.W."/>
            <person name="Tay B.H."/>
            <person name="Tohari S."/>
            <person name="Kong K.W."/>
            <person name="Ho S."/>
            <person name="Lorente-Galdos B."/>
            <person name="Quilez J."/>
            <person name="Marques-Bonet T."/>
            <person name="Raney B.J."/>
            <person name="Ingham P.W."/>
            <person name="Tay A."/>
            <person name="Hillier L.W."/>
            <person name="Minx P."/>
            <person name="Boehm T."/>
            <person name="Wilson R.K."/>
            <person name="Brenner S."/>
            <person name="Warren W.C."/>
        </authorList>
    </citation>
    <scope>NUCLEOTIDE SEQUENCE [LARGE SCALE GENOMIC DNA]</scope>
</reference>
<reference evidence="4" key="1">
    <citation type="journal article" date="2006" name="Science">
        <title>Ancient noncoding elements conserved in the human genome.</title>
        <authorList>
            <person name="Venkatesh B."/>
            <person name="Kirkness E.F."/>
            <person name="Loh Y.H."/>
            <person name="Halpern A.L."/>
            <person name="Lee A.P."/>
            <person name="Johnson J."/>
            <person name="Dandona N."/>
            <person name="Viswanathan L.D."/>
            <person name="Tay A."/>
            <person name="Venter J.C."/>
            <person name="Strausberg R.L."/>
            <person name="Brenner S."/>
        </authorList>
    </citation>
    <scope>NUCLEOTIDE SEQUENCE [LARGE SCALE GENOMIC DNA]</scope>
</reference>
<keyword evidence="4" id="KW-1185">Reference proteome</keyword>
<dbReference type="Proteomes" id="UP000314986">
    <property type="component" value="Unassembled WGS sequence"/>
</dbReference>
<dbReference type="Ensembl" id="ENSCMIT00000003243.1">
    <property type="protein sequence ID" value="ENSCMIP00000003128.1"/>
    <property type="gene ID" value="ENSCMIG00000001860.1"/>
</dbReference>
<dbReference type="Gene3D" id="2.60.40.10">
    <property type="entry name" value="Immunoglobulins"/>
    <property type="match status" value="1"/>
</dbReference>
<sequence>MTVMKDFFIDLRLPYSVIRNEQVEIKAILYNYHTEKIKVQVEFPYNEHICSGATPQKRFKQTVEIHPKSSEAVFYTIIPLVLGDIAIE</sequence>
<dbReference type="InterPro" id="IPR050473">
    <property type="entry name" value="A2M/Complement_sys"/>
</dbReference>
<evidence type="ECO:0000259" key="2">
    <source>
        <dbReference type="Pfam" id="PF00207"/>
    </source>
</evidence>
<dbReference type="PANTHER" id="PTHR11412:SF81">
    <property type="entry name" value="COMPLEMENT C3"/>
    <property type="match status" value="1"/>
</dbReference>
<feature type="domain" description="Alpha-2-macroglobulin" evidence="2">
    <location>
        <begin position="1"/>
        <end position="42"/>
    </location>
</feature>
<evidence type="ECO:0000313" key="4">
    <source>
        <dbReference type="Proteomes" id="UP000314986"/>
    </source>
</evidence>
<reference evidence="3" key="4">
    <citation type="submission" date="2025-08" db="UniProtKB">
        <authorList>
            <consortium name="Ensembl"/>
        </authorList>
    </citation>
    <scope>IDENTIFICATION</scope>
</reference>
<dbReference type="GO" id="GO:0004866">
    <property type="term" value="F:endopeptidase inhibitor activity"/>
    <property type="evidence" value="ECO:0007669"/>
    <property type="project" value="InterPro"/>
</dbReference>
<organism evidence="3 4">
    <name type="scientific">Callorhinchus milii</name>
    <name type="common">Ghost shark</name>
    <dbReference type="NCBI Taxonomy" id="7868"/>
    <lineage>
        <taxon>Eukaryota</taxon>
        <taxon>Metazoa</taxon>
        <taxon>Chordata</taxon>
        <taxon>Craniata</taxon>
        <taxon>Vertebrata</taxon>
        <taxon>Chondrichthyes</taxon>
        <taxon>Holocephali</taxon>
        <taxon>Chimaeriformes</taxon>
        <taxon>Callorhinchidae</taxon>
        <taxon>Callorhinchus</taxon>
    </lineage>
</organism>
<dbReference type="InterPro" id="IPR013783">
    <property type="entry name" value="Ig-like_fold"/>
</dbReference>
<evidence type="ECO:0000313" key="3">
    <source>
        <dbReference type="Ensembl" id="ENSCMIP00000003128.1"/>
    </source>
</evidence>
<proteinExistence type="predicted"/>
<protein>
    <recommendedName>
        <fullName evidence="2">Alpha-2-macroglobulin domain-containing protein</fullName>
    </recommendedName>
</protein>
<reference evidence="3" key="5">
    <citation type="submission" date="2025-09" db="UniProtKB">
        <authorList>
            <consortium name="Ensembl"/>
        </authorList>
    </citation>
    <scope>IDENTIFICATION</scope>
</reference>
<reference evidence="4" key="2">
    <citation type="journal article" date="2007" name="PLoS Biol.">
        <title>Survey sequencing and comparative analysis of the elephant shark (Callorhinchus milii) genome.</title>
        <authorList>
            <person name="Venkatesh B."/>
            <person name="Kirkness E.F."/>
            <person name="Loh Y.H."/>
            <person name="Halpern A.L."/>
            <person name="Lee A.P."/>
            <person name="Johnson J."/>
            <person name="Dandona N."/>
            <person name="Viswanathan L.D."/>
            <person name="Tay A."/>
            <person name="Venter J.C."/>
            <person name="Strausberg R.L."/>
            <person name="Brenner S."/>
        </authorList>
    </citation>
    <scope>NUCLEOTIDE SEQUENCE [LARGE SCALE GENOMIC DNA]</scope>
</reference>
<dbReference type="SUPFAM" id="SSF81296">
    <property type="entry name" value="E set domains"/>
    <property type="match status" value="1"/>
</dbReference>
<dbReference type="Pfam" id="PF00207">
    <property type="entry name" value="A2M"/>
    <property type="match status" value="1"/>
</dbReference>
<name>A0A4W3GHU9_CALMI</name>
<dbReference type="AlphaFoldDB" id="A0A4W3GHU9"/>
<dbReference type="InterPro" id="IPR001599">
    <property type="entry name" value="Macroglobln_a2"/>
</dbReference>
<dbReference type="InterPro" id="IPR014756">
    <property type="entry name" value="Ig_E-set"/>
</dbReference>
<dbReference type="GeneTree" id="ENSGT00940000154063"/>
<keyword evidence="1" id="KW-1015">Disulfide bond</keyword>
<dbReference type="InParanoid" id="A0A4W3GHU9"/>
<evidence type="ECO:0000256" key="1">
    <source>
        <dbReference type="ARBA" id="ARBA00023157"/>
    </source>
</evidence>
<dbReference type="PANTHER" id="PTHR11412">
    <property type="entry name" value="MACROGLOBULIN / COMPLEMENT"/>
    <property type="match status" value="1"/>
</dbReference>
<dbReference type="FunFam" id="2.60.40.10:FF:000155">
    <property type="entry name" value="complement C3 isoform X1"/>
    <property type="match status" value="1"/>
</dbReference>
<accession>A0A4W3GHU9</accession>
<dbReference type="STRING" id="7868.ENSCMIP00000003128"/>